<evidence type="ECO:0008006" key="4">
    <source>
        <dbReference type="Google" id="ProtNLM"/>
    </source>
</evidence>
<keyword evidence="1" id="KW-0732">Signal</keyword>
<gene>
    <name evidence="2" type="ORF">ACFSM5_18155</name>
</gene>
<evidence type="ECO:0000313" key="3">
    <source>
        <dbReference type="Proteomes" id="UP001597295"/>
    </source>
</evidence>
<organism evidence="2 3">
    <name type="scientific">Lacibacterium aquatile</name>
    <dbReference type="NCBI Taxonomy" id="1168082"/>
    <lineage>
        <taxon>Bacteria</taxon>
        <taxon>Pseudomonadati</taxon>
        <taxon>Pseudomonadota</taxon>
        <taxon>Alphaproteobacteria</taxon>
        <taxon>Rhodospirillales</taxon>
        <taxon>Rhodospirillaceae</taxon>
    </lineage>
</organism>
<accession>A0ABW5E066</accession>
<dbReference type="EMBL" id="JBHUIP010000014">
    <property type="protein sequence ID" value="MFD2264835.1"/>
    <property type="molecule type" value="Genomic_DNA"/>
</dbReference>
<dbReference type="RefSeq" id="WP_379877970.1">
    <property type="nucleotide sequence ID" value="NZ_JBHUIP010000014.1"/>
</dbReference>
<dbReference type="Proteomes" id="UP001597295">
    <property type="component" value="Unassembled WGS sequence"/>
</dbReference>
<feature type="signal peptide" evidence="1">
    <location>
        <begin position="1"/>
        <end position="19"/>
    </location>
</feature>
<sequence>MHLRIIAAFGAAIFLAGCAAGPQGTVRDDLENLTAFTADLRYRWNMNLQSPDQSVTYQITNGPYANSRLRTALSSSGARWEAEYRVALYSLGFYHYGMSLRSKDGYLGSVGGILFPNPMPNLRMGAGTVDQKLEDRKPEEVLSRGVAKRIASGTTIDYARYRLRDTSCVIFAGSSWTAAIYGDICAPPGQPLGKSRAEAIVNGVGLAGQFSAEGADISTLPVD</sequence>
<dbReference type="PROSITE" id="PS51257">
    <property type="entry name" value="PROKAR_LIPOPROTEIN"/>
    <property type="match status" value="1"/>
</dbReference>
<proteinExistence type="predicted"/>
<name>A0ABW5E066_9PROT</name>
<comment type="caution">
    <text evidence="2">The sequence shown here is derived from an EMBL/GenBank/DDBJ whole genome shotgun (WGS) entry which is preliminary data.</text>
</comment>
<keyword evidence="3" id="KW-1185">Reference proteome</keyword>
<feature type="chain" id="PRO_5046754966" description="Lipoprotein" evidence="1">
    <location>
        <begin position="20"/>
        <end position="223"/>
    </location>
</feature>
<evidence type="ECO:0000313" key="2">
    <source>
        <dbReference type="EMBL" id="MFD2264835.1"/>
    </source>
</evidence>
<reference evidence="3" key="1">
    <citation type="journal article" date="2019" name="Int. J. Syst. Evol. Microbiol.">
        <title>The Global Catalogue of Microorganisms (GCM) 10K type strain sequencing project: providing services to taxonomists for standard genome sequencing and annotation.</title>
        <authorList>
            <consortium name="The Broad Institute Genomics Platform"/>
            <consortium name="The Broad Institute Genome Sequencing Center for Infectious Disease"/>
            <person name="Wu L."/>
            <person name="Ma J."/>
        </authorList>
    </citation>
    <scope>NUCLEOTIDE SEQUENCE [LARGE SCALE GENOMIC DNA]</scope>
    <source>
        <strain evidence="3">CGMCC 1.19062</strain>
    </source>
</reference>
<evidence type="ECO:0000256" key="1">
    <source>
        <dbReference type="SAM" id="SignalP"/>
    </source>
</evidence>
<protein>
    <recommendedName>
        <fullName evidence="4">Lipoprotein</fullName>
    </recommendedName>
</protein>